<protein>
    <recommendedName>
        <fullName evidence="3">Major facilitator superfamily (MFS) profile domain-containing protein</fullName>
    </recommendedName>
</protein>
<dbReference type="Proteomes" id="UP001610335">
    <property type="component" value="Unassembled WGS sequence"/>
</dbReference>
<gene>
    <name evidence="1" type="ORF">BDW59DRAFT_138174</name>
</gene>
<accession>A0ABR4J171</accession>
<sequence>MATGTLTLKVSLVGSWVRRMLLCDGHWPMLALRRRTCAAMRCNSHDTHMVELMVSRTDVAQDESAGVFLPSTIEAIEGIGLKLAAIGAVLCFLCFFGETTRCRVSCVYYYSSIVIVAAASPERSGGRLAILVSVGRSNDVLLNSVVPSFCKPLTVIKTIFARTGR</sequence>
<comment type="caution">
    <text evidence="1">The sequence shown here is derived from an EMBL/GenBank/DDBJ whole genome shotgun (WGS) entry which is preliminary data.</text>
</comment>
<proteinExistence type="predicted"/>
<organism evidence="1 2">
    <name type="scientific">Aspergillus cavernicola</name>
    <dbReference type="NCBI Taxonomy" id="176166"/>
    <lineage>
        <taxon>Eukaryota</taxon>
        <taxon>Fungi</taxon>
        <taxon>Dikarya</taxon>
        <taxon>Ascomycota</taxon>
        <taxon>Pezizomycotina</taxon>
        <taxon>Eurotiomycetes</taxon>
        <taxon>Eurotiomycetidae</taxon>
        <taxon>Eurotiales</taxon>
        <taxon>Aspergillaceae</taxon>
        <taxon>Aspergillus</taxon>
        <taxon>Aspergillus subgen. Nidulantes</taxon>
    </lineage>
</organism>
<evidence type="ECO:0000313" key="1">
    <source>
        <dbReference type="EMBL" id="KAL2833783.1"/>
    </source>
</evidence>
<dbReference type="EMBL" id="JBFXLS010000003">
    <property type="protein sequence ID" value="KAL2833783.1"/>
    <property type="molecule type" value="Genomic_DNA"/>
</dbReference>
<evidence type="ECO:0008006" key="3">
    <source>
        <dbReference type="Google" id="ProtNLM"/>
    </source>
</evidence>
<evidence type="ECO:0000313" key="2">
    <source>
        <dbReference type="Proteomes" id="UP001610335"/>
    </source>
</evidence>
<name>A0ABR4J171_9EURO</name>
<keyword evidence="2" id="KW-1185">Reference proteome</keyword>
<reference evidence="1 2" key="1">
    <citation type="submission" date="2024-07" db="EMBL/GenBank/DDBJ databases">
        <title>Section-level genome sequencing and comparative genomics of Aspergillus sections Usti and Cavernicolus.</title>
        <authorList>
            <consortium name="Lawrence Berkeley National Laboratory"/>
            <person name="Nybo J.L."/>
            <person name="Vesth T.C."/>
            <person name="Theobald S."/>
            <person name="Frisvad J.C."/>
            <person name="Larsen T.O."/>
            <person name="Kjaerboelling I."/>
            <person name="Rothschild-Mancinelli K."/>
            <person name="Lyhne E.K."/>
            <person name="Kogle M.E."/>
            <person name="Barry K."/>
            <person name="Clum A."/>
            <person name="Na H."/>
            <person name="Ledsgaard L."/>
            <person name="Lin J."/>
            <person name="Lipzen A."/>
            <person name="Kuo A."/>
            <person name="Riley R."/>
            <person name="Mondo S."/>
            <person name="LaButti K."/>
            <person name="Haridas S."/>
            <person name="Pangalinan J."/>
            <person name="Salamov A.A."/>
            <person name="Simmons B.A."/>
            <person name="Magnuson J.K."/>
            <person name="Chen J."/>
            <person name="Drula E."/>
            <person name="Henrissat B."/>
            <person name="Wiebenga A."/>
            <person name="Lubbers R.J."/>
            <person name="Gomes A.C."/>
            <person name="Makela M.R."/>
            <person name="Stajich J."/>
            <person name="Grigoriev I.V."/>
            <person name="Mortensen U.H."/>
            <person name="De vries R.P."/>
            <person name="Baker S.E."/>
            <person name="Andersen M.R."/>
        </authorList>
    </citation>
    <scope>NUCLEOTIDE SEQUENCE [LARGE SCALE GENOMIC DNA]</scope>
    <source>
        <strain evidence="1 2">CBS 600.67</strain>
    </source>
</reference>